<dbReference type="RefSeq" id="WP_239107545.1">
    <property type="nucleotide sequence ID" value="NZ_BAAAGJ010000002.1"/>
</dbReference>
<sequence length="123" mass="12032">MIAVRGREKDRGAASVWVLGVGLALVVLALALAGAGAARVARHEARTAADFGALAGAMRAIEGEAAACARAAELVTANGARLAACRLEGLDVVVAAEVPVTPLPGLSRVAEAASRAGPIGVGG</sequence>
<dbReference type="Proteomes" id="UP000652013">
    <property type="component" value="Unassembled WGS sequence"/>
</dbReference>
<protein>
    <recommendedName>
        <fullName evidence="1">Putative Flp pilus-assembly TadG-like N-terminal domain-containing protein</fullName>
    </recommendedName>
</protein>
<name>A0A8J3Y8Z6_9ACTN</name>
<dbReference type="Pfam" id="PF13400">
    <property type="entry name" value="Tad"/>
    <property type="match status" value="1"/>
</dbReference>
<accession>A0A8J3Y8Z6</accession>
<reference evidence="2" key="1">
    <citation type="submission" date="2021-01" db="EMBL/GenBank/DDBJ databases">
        <title>Whole genome shotgun sequence of Spirilliplanes yamanashiensis NBRC 15828.</title>
        <authorList>
            <person name="Komaki H."/>
            <person name="Tamura T."/>
        </authorList>
    </citation>
    <scope>NUCLEOTIDE SEQUENCE</scope>
    <source>
        <strain evidence="2">NBRC 15828</strain>
    </source>
</reference>
<organism evidence="2 3">
    <name type="scientific">Spirilliplanes yamanashiensis</name>
    <dbReference type="NCBI Taxonomy" id="42233"/>
    <lineage>
        <taxon>Bacteria</taxon>
        <taxon>Bacillati</taxon>
        <taxon>Actinomycetota</taxon>
        <taxon>Actinomycetes</taxon>
        <taxon>Micromonosporales</taxon>
        <taxon>Micromonosporaceae</taxon>
        <taxon>Spirilliplanes</taxon>
    </lineage>
</organism>
<evidence type="ECO:0000259" key="1">
    <source>
        <dbReference type="Pfam" id="PF13400"/>
    </source>
</evidence>
<evidence type="ECO:0000313" key="3">
    <source>
        <dbReference type="Proteomes" id="UP000652013"/>
    </source>
</evidence>
<dbReference type="InterPro" id="IPR028087">
    <property type="entry name" value="Tad_N"/>
</dbReference>
<feature type="domain" description="Putative Flp pilus-assembly TadG-like N-terminal" evidence="1">
    <location>
        <begin position="12"/>
        <end position="58"/>
    </location>
</feature>
<comment type="caution">
    <text evidence="2">The sequence shown here is derived from an EMBL/GenBank/DDBJ whole genome shotgun (WGS) entry which is preliminary data.</text>
</comment>
<proteinExistence type="predicted"/>
<evidence type="ECO:0000313" key="2">
    <source>
        <dbReference type="EMBL" id="GIJ03709.1"/>
    </source>
</evidence>
<gene>
    <name evidence="2" type="ORF">Sya03_30610</name>
</gene>
<dbReference type="AlphaFoldDB" id="A0A8J3Y8Z6"/>
<dbReference type="NCBIfam" id="TIGR03816">
    <property type="entry name" value="tadE_like_DECH"/>
    <property type="match status" value="1"/>
</dbReference>
<dbReference type="EMBL" id="BOOY01000023">
    <property type="protein sequence ID" value="GIJ03709.1"/>
    <property type="molecule type" value="Genomic_DNA"/>
</dbReference>
<keyword evidence="3" id="KW-1185">Reference proteome</keyword>
<dbReference type="InterPro" id="IPR021202">
    <property type="entry name" value="Rv3654c-like"/>
</dbReference>